<dbReference type="InterPro" id="IPR009003">
    <property type="entry name" value="Peptidase_S1_PA"/>
</dbReference>
<dbReference type="Pfam" id="PF13365">
    <property type="entry name" value="Trypsin_2"/>
    <property type="match status" value="1"/>
</dbReference>
<dbReference type="Gene3D" id="2.40.10.120">
    <property type="match status" value="1"/>
</dbReference>
<keyword evidence="1" id="KW-0378">Hydrolase</keyword>
<dbReference type="GO" id="GO:0004252">
    <property type="term" value="F:serine-type endopeptidase activity"/>
    <property type="evidence" value="ECO:0007669"/>
    <property type="project" value="InterPro"/>
</dbReference>
<dbReference type="PRINTS" id="PR00834">
    <property type="entry name" value="PROTEASES2C"/>
</dbReference>
<dbReference type="GO" id="GO:0006508">
    <property type="term" value="P:proteolysis"/>
    <property type="evidence" value="ECO:0007669"/>
    <property type="project" value="UniProtKB-KW"/>
</dbReference>
<proteinExistence type="predicted"/>
<dbReference type="InterPro" id="IPR001940">
    <property type="entry name" value="Peptidase_S1C"/>
</dbReference>
<accession>A0A3G8ZEJ7</accession>
<organism evidence="1 2">
    <name type="scientific">Epilithonimonas vandammei</name>
    <dbReference type="NCBI Taxonomy" id="2487072"/>
    <lineage>
        <taxon>Bacteria</taxon>
        <taxon>Pseudomonadati</taxon>
        <taxon>Bacteroidota</taxon>
        <taxon>Flavobacteriia</taxon>
        <taxon>Flavobacteriales</taxon>
        <taxon>Weeksellaceae</taxon>
        <taxon>Chryseobacterium group</taxon>
        <taxon>Epilithonimonas</taxon>
    </lineage>
</organism>
<reference evidence="2" key="1">
    <citation type="submission" date="2018-11" db="EMBL/GenBank/DDBJ databases">
        <title>Proposal to divide the Flavobacteriaceae and reorganize its genera based on Amino Acid Identity values calculated from whole genome sequences.</title>
        <authorList>
            <person name="Nicholson A.C."/>
            <person name="Gulvik C.A."/>
            <person name="Whitney A.M."/>
            <person name="Sheth M."/>
            <person name="Batra D."/>
            <person name="Pryor J."/>
            <person name="Bernardet J.-F."/>
            <person name="Hugo C."/>
            <person name="Kampfer P."/>
            <person name="Newman J.D."/>
            <person name="McQuiston J.R."/>
        </authorList>
    </citation>
    <scope>NUCLEOTIDE SEQUENCE [LARGE SCALE GENOMIC DNA]</scope>
    <source>
        <strain evidence="2">H6466</strain>
    </source>
</reference>
<evidence type="ECO:0000313" key="1">
    <source>
        <dbReference type="EMBL" id="AZI55623.1"/>
    </source>
</evidence>
<evidence type="ECO:0000313" key="2">
    <source>
        <dbReference type="Proteomes" id="UP000272316"/>
    </source>
</evidence>
<protein>
    <submittedName>
        <fullName evidence="1">Serine protease</fullName>
    </submittedName>
</protein>
<dbReference type="Proteomes" id="UP000272316">
    <property type="component" value="Chromosome"/>
</dbReference>
<dbReference type="EMBL" id="CP034160">
    <property type="protein sequence ID" value="AZI55623.1"/>
    <property type="molecule type" value="Genomic_DNA"/>
</dbReference>
<sequence>MALIPPFFLDCVVGIGIINNSKKQWIGTGFLYGNYIEKNTEGQNLYEVFLVTNKHVINDLSKIILRFNPQEDSPAKDYELSLNDQNRFGHPNPKIDVAIIPINTNLLKSEGMKFQFFNSDIHTFNKKQLIDNETTEGDGVFVLGFPMGLIGTDRQHVILRNGCIARIRDLFENRNTDFIVDALVFPGNSGGPVILKPEIINIEGTKVNNKAALIGIIKSYIPYQDTAVSLQTKRPRIIFEDNTGLSLVEPVDHIFETIEHYKKLKMIPTNINNNQQFQYILKK</sequence>
<name>A0A3G8ZEJ7_9FLAO</name>
<gene>
    <name evidence="1" type="ORF">EIB75_10345</name>
</gene>
<dbReference type="KEGG" id="eva:EIB75_10345"/>
<dbReference type="RefSeq" id="WP_124986627.1">
    <property type="nucleotide sequence ID" value="NZ_CP034160.1"/>
</dbReference>
<keyword evidence="1" id="KW-0645">Protease</keyword>
<dbReference type="AlphaFoldDB" id="A0A3G8ZEJ7"/>
<dbReference type="SUPFAM" id="SSF50494">
    <property type="entry name" value="Trypsin-like serine proteases"/>
    <property type="match status" value="1"/>
</dbReference>